<feature type="chain" id="PRO_5012910561" description="Lipoprotein" evidence="1">
    <location>
        <begin position="22"/>
        <end position="91"/>
    </location>
</feature>
<evidence type="ECO:0008006" key="4">
    <source>
        <dbReference type="Google" id="ProtNLM"/>
    </source>
</evidence>
<dbReference type="AlphaFoldDB" id="A0A1S9PMF4"/>
<dbReference type="EMBL" id="MBTF01000001">
    <property type="protein sequence ID" value="OOQ62136.1"/>
    <property type="molecule type" value="Genomic_DNA"/>
</dbReference>
<comment type="caution">
    <text evidence="2">The sequence shown here is derived from an EMBL/GenBank/DDBJ whole genome shotgun (WGS) entry which is preliminary data.</text>
</comment>
<gene>
    <name evidence="2" type="ORF">BC343_03540</name>
</gene>
<reference evidence="2 3" key="1">
    <citation type="submission" date="2016-07" db="EMBL/GenBank/DDBJ databases">
        <title>Genomic analysis of zinc-resistant bacterium Mucilaginibacter pedocola TBZ30.</title>
        <authorList>
            <person name="Huang J."/>
            <person name="Tang J."/>
        </authorList>
    </citation>
    <scope>NUCLEOTIDE SEQUENCE [LARGE SCALE GENOMIC DNA]</scope>
    <source>
        <strain evidence="2 3">TBZ30</strain>
    </source>
</reference>
<protein>
    <recommendedName>
        <fullName evidence="4">Lipoprotein</fullName>
    </recommendedName>
</protein>
<name>A0A1S9PMF4_9SPHI</name>
<dbReference type="STRING" id="1792845.BC343_03540"/>
<keyword evidence="1" id="KW-0732">Signal</keyword>
<evidence type="ECO:0000256" key="1">
    <source>
        <dbReference type="SAM" id="SignalP"/>
    </source>
</evidence>
<organism evidence="2 3">
    <name type="scientific">Mucilaginibacter pedocola</name>
    <dbReference type="NCBI Taxonomy" id="1792845"/>
    <lineage>
        <taxon>Bacteria</taxon>
        <taxon>Pseudomonadati</taxon>
        <taxon>Bacteroidota</taxon>
        <taxon>Sphingobacteriia</taxon>
        <taxon>Sphingobacteriales</taxon>
        <taxon>Sphingobacteriaceae</taxon>
        <taxon>Mucilaginibacter</taxon>
    </lineage>
</organism>
<evidence type="ECO:0000313" key="2">
    <source>
        <dbReference type="EMBL" id="OOQ62136.1"/>
    </source>
</evidence>
<evidence type="ECO:0000313" key="3">
    <source>
        <dbReference type="Proteomes" id="UP000189739"/>
    </source>
</evidence>
<dbReference type="PROSITE" id="PS51257">
    <property type="entry name" value="PROKAR_LIPOPROTEIN"/>
    <property type="match status" value="1"/>
</dbReference>
<dbReference type="OrthoDB" id="1264677at2"/>
<feature type="signal peptide" evidence="1">
    <location>
        <begin position="1"/>
        <end position="21"/>
    </location>
</feature>
<keyword evidence="3" id="KW-1185">Reference proteome</keyword>
<sequence length="91" mass="10095">MKLKRLVLPALSLLIFLSACSSPLDKKYSEATLKEDMVAIRESNKLDTTEIAAMALYVVGAKFTGKNLEGKTYKEILDSAKVMRDNLKNAK</sequence>
<dbReference type="RefSeq" id="WP_078346332.1">
    <property type="nucleotide sequence ID" value="NZ_MBTF01000001.1"/>
</dbReference>
<accession>A0A1S9PMF4</accession>
<dbReference type="Proteomes" id="UP000189739">
    <property type="component" value="Unassembled WGS sequence"/>
</dbReference>
<proteinExistence type="predicted"/>